<evidence type="ECO:0000259" key="5">
    <source>
        <dbReference type="PROSITE" id="PS50893"/>
    </source>
</evidence>
<evidence type="ECO:0000313" key="7">
    <source>
        <dbReference type="Proteomes" id="UP001476282"/>
    </source>
</evidence>
<dbReference type="EMBL" id="BAABRI010000001">
    <property type="protein sequence ID" value="GAA5480889.1"/>
    <property type="molecule type" value="Genomic_DNA"/>
</dbReference>
<dbReference type="SMART" id="SM00382">
    <property type="entry name" value="AAA"/>
    <property type="match status" value="1"/>
</dbReference>
<keyword evidence="2" id="KW-0813">Transport</keyword>
<dbReference type="PROSITE" id="PS50893">
    <property type="entry name" value="ABC_TRANSPORTER_2"/>
    <property type="match status" value="1"/>
</dbReference>
<dbReference type="InterPro" id="IPR003439">
    <property type="entry name" value="ABC_transporter-like_ATP-bd"/>
</dbReference>
<organism evidence="6 7">
    <name type="scientific">Haloferula sargassicola</name>
    <dbReference type="NCBI Taxonomy" id="490096"/>
    <lineage>
        <taxon>Bacteria</taxon>
        <taxon>Pseudomonadati</taxon>
        <taxon>Verrucomicrobiota</taxon>
        <taxon>Verrucomicrobiia</taxon>
        <taxon>Verrucomicrobiales</taxon>
        <taxon>Verrucomicrobiaceae</taxon>
        <taxon>Haloferula</taxon>
    </lineage>
</organism>
<protein>
    <submittedName>
        <fullName evidence="6">Vitamin B12 import ATP-binding protein BtuD</fullName>
    </submittedName>
</protein>
<keyword evidence="7" id="KW-1185">Reference proteome</keyword>
<dbReference type="PANTHER" id="PTHR43335">
    <property type="entry name" value="ABC TRANSPORTER, ATP-BINDING PROTEIN"/>
    <property type="match status" value="1"/>
</dbReference>
<comment type="caution">
    <text evidence="6">The sequence shown here is derived from an EMBL/GenBank/DDBJ whole genome shotgun (WGS) entry which is preliminary data.</text>
</comment>
<gene>
    <name evidence="6" type="primary">btuD_1</name>
    <name evidence="6" type="ORF">Hsar01_00093</name>
</gene>
<reference evidence="6 7" key="1">
    <citation type="submission" date="2024-02" db="EMBL/GenBank/DDBJ databases">
        <title>Haloferula sargassicola NBRC 104335.</title>
        <authorList>
            <person name="Ichikawa N."/>
            <person name="Katano-Makiyama Y."/>
            <person name="Hidaka K."/>
        </authorList>
    </citation>
    <scope>NUCLEOTIDE SEQUENCE [LARGE SCALE GENOMIC DNA]</scope>
    <source>
        <strain evidence="6 7">NBRC 104335</strain>
    </source>
</reference>
<feature type="domain" description="ABC transporter" evidence="5">
    <location>
        <begin position="6"/>
        <end position="234"/>
    </location>
</feature>
<sequence>MSGPAIEIETLSKRYGALTALSEVAFEVPRGSVFGLLGPNGAGKSTLVKSLLTLVRPTRCAGRLLDRPIGDRRTLARIGYLPEHARFPDYLTGRQILRMSAGLSKVPKKAALAKEGPLLERVGMAERADDRHQVYSKGMKQRIGIAQALINDPELVFLDEPTDGVDPEGRVAIRHIIEQMRAEGRTVFVNSHLLGEVEQVADHVAILSQGRLVEIGRTEELTHRKTSYQLRTIGPVPFELKDRFQAEGMTVAGDTIELVTENPAEMQPVIDALRATDTGIREILERRQSLEQVFLDAIHGKGGA</sequence>
<dbReference type="PROSITE" id="PS00211">
    <property type="entry name" value="ABC_TRANSPORTER_1"/>
    <property type="match status" value="1"/>
</dbReference>
<keyword evidence="4 6" id="KW-0067">ATP-binding</keyword>
<proteinExistence type="inferred from homology"/>
<dbReference type="Proteomes" id="UP001476282">
    <property type="component" value="Unassembled WGS sequence"/>
</dbReference>
<comment type="similarity">
    <text evidence="1">Belongs to the ABC transporter superfamily.</text>
</comment>
<name>A0ABP9UNK8_9BACT</name>
<dbReference type="CDD" id="cd03230">
    <property type="entry name" value="ABC_DR_subfamily_A"/>
    <property type="match status" value="1"/>
</dbReference>
<dbReference type="Gene3D" id="3.40.50.300">
    <property type="entry name" value="P-loop containing nucleotide triphosphate hydrolases"/>
    <property type="match status" value="1"/>
</dbReference>
<evidence type="ECO:0000256" key="4">
    <source>
        <dbReference type="ARBA" id="ARBA00022840"/>
    </source>
</evidence>
<evidence type="ECO:0000256" key="1">
    <source>
        <dbReference type="ARBA" id="ARBA00005417"/>
    </source>
</evidence>
<dbReference type="SUPFAM" id="SSF52540">
    <property type="entry name" value="P-loop containing nucleoside triphosphate hydrolases"/>
    <property type="match status" value="1"/>
</dbReference>
<evidence type="ECO:0000256" key="3">
    <source>
        <dbReference type="ARBA" id="ARBA00022741"/>
    </source>
</evidence>
<evidence type="ECO:0000313" key="6">
    <source>
        <dbReference type="EMBL" id="GAA5480889.1"/>
    </source>
</evidence>
<evidence type="ECO:0000256" key="2">
    <source>
        <dbReference type="ARBA" id="ARBA00022448"/>
    </source>
</evidence>
<dbReference type="InterPro" id="IPR017871">
    <property type="entry name" value="ABC_transporter-like_CS"/>
</dbReference>
<dbReference type="Pfam" id="PF00005">
    <property type="entry name" value="ABC_tran"/>
    <property type="match status" value="1"/>
</dbReference>
<dbReference type="GO" id="GO:0005524">
    <property type="term" value="F:ATP binding"/>
    <property type="evidence" value="ECO:0007669"/>
    <property type="project" value="UniProtKB-KW"/>
</dbReference>
<accession>A0ABP9UNK8</accession>
<keyword evidence="3" id="KW-0547">Nucleotide-binding</keyword>
<dbReference type="InterPro" id="IPR027417">
    <property type="entry name" value="P-loop_NTPase"/>
</dbReference>
<dbReference type="InterPro" id="IPR003593">
    <property type="entry name" value="AAA+_ATPase"/>
</dbReference>
<dbReference type="RefSeq" id="WP_353565048.1">
    <property type="nucleotide sequence ID" value="NZ_BAABRI010000001.1"/>
</dbReference>